<accession>W4FHP6</accession>
<feature type="compositionally biased region" description="Low complexity" evidence="2">
    <location>
        <begin position="366"/>
        <end position="392"/>
    </location>
</feature>
<protein>
    <submittedName>
        <fullName evidence="3">Uncharacterized protein</fullName>
    </submittedName>
</protein>
<feature type="coiled-coil region" evidence="1">
    <location>
        <begin position="66"/>
        <end position="107"/>
    </location>
</feature>
<dbReference type="OrthoDB" id="10615314at2759"/>
<feature type="region of interest" description="Disordered" evidence="2">
    <location>
        <begin position="725"/>
        <end position="753"/>
    </location>
</feature>
<dbReference type="AlphaFoldDB" id="W4FHP6"/>
<feature type="compositionally biased region" description="Polar residues" evidence="2">
    <location>
        <begin position="220"/>
        <end position="233"/>
    </location>
</feature>
<reference evidence="3" key="1">
    <citation type="submission" date="2013-12" db="EMBL/GenBank/DDBJ databases">
        <title>The Genome Sequence of Aphanomyces astaci APO3.</title>
        <authorList>
            <consortium name="The Broad Institute Genomics Platform"/>
            <person name="Russ C."/>
            <person name="Tyler B."/>
            <person name="van West P."/>
            <person name="Dieguez-Uribeondo J."/>
            <person name="Young S.K."/>
            <person name="Zeng Q."/>
            <person name="Gargeya S."/>
            <person name="Fitzgerald M."/>
            <person name="Abouelleil A."/>
            <person name="Alvarado L."/>
            <person name="Chapman S.B."/>
            <person name="Gainer-Dewar J."/>
            <person name="Goldberg J."/>
            <person name="Griggs A."/>
            <person name="Gujja S."/>
            <person name="Hansen M."/>
            <person name="Howarth C."/>
            <person name="Imamovic A."/>
            <person name="Ireland A."/>
            <person name="Larimer J."/>
            <person name="McCowan C."/>
            <person name="Murphy C."/>
            <person name="Pearson M."/>
            <person name="Poon T.W."/>
            <person name="Priest M."/>
            <person name="Roberts A."/>
            <person name="Saif S."/>
            <person name="Shea T."/>
            <person name="Sykes S."/>
            <person name="Wortman J."/>
            <person name="Nusbaum C."/>
            <person name="Birren B."/>
        </authorList>
    </citation>
    <scope>NUCLEOTIDE SEQUENCE [LARGE SCALE GENOMIC DNA]</scope>
    <source>
        <strain evidence="3">APO3</strain>
    </source>
</reference>
<feature type="region of interest" description="Disordered" evidence="2">
    <location>
        <begin position="356"/>
        <end position="392"/>
    </location>
</feature>
<name>W4FHP6_APHAT</name>
<feature type="region of interest" description="Disordered" evidence="2">
    <location>
        <begin position="184"/>
        <end position="300"/>
    </location>
</feature>
<dbReference type="EMBL" id="KI913202">
    <property type="protein sequence ID" value="ETV67032.1"/>
    <property type="molecule type" value="Genomic_DNA"/>
</dbReference>
<feature type="compositionally biased region" description="Acidic residues" evidence="2">
    <location>
        <begin position="779"/>
        <end position="820"/>
    </location>
</feature>
<feature type="region of interest" description="Disordered" evidence="2">
    <location>
        <begin position="766"/>
        <end position="858"/>
    </location>
</feature>
<feature type="compositionally biased region" description="Polar residues" evidence="2">
    <location>
        <begin position="287"/>
        <end position="300"/>
    </location>
</feature>
<keyword evidence="1" id="KW-0175">Coiled coil</keyword>
<evidence type="ECO:0000256" key="2">
    <source>
        <dbReference type="SAM" id="MobiDB-lite"/>
    </source>
</evidence>
<proteinExistence type="predicted"/>
<feature type="compositionally biased region" description="Pro residues" evidence="2">
    <location>
        <begin position="187"/>
        <end position="201"/>
    </location>
</feature>
<dbReference type="GeneID" id="20818605"/>
<gene>
    <name evidence="3" type="ORF">H257_16609</name>
</gene>
<organism evidence="3">
    <name type="scientific">Aphanomyces astaci</name>
    <name type="common">Crayfish plague agent</name>
    <dbReference type="NCBI Taxonomy" id="112090"/>
    <lineage>
        <taxon>Eukaryota</taxon>
        <taxon>Sar</taxon>
        <taxon>Stramenopiles</taxon>
        <taxon>Oomycota</taxon>
        <taxon>Saprolegniomycetes</taxon>
        <taxon>Saprolegniales</taxon>
        <taxon>Verrucalvaceae</taxon>
        <taxon>Aphanomyces</taxon>
    </lineage>
</organism>
<dbReference type="RefSeq" id="XP_009843401.1">
    <property type="nucleotide sequence ID" value="XM_009845099.1"/>
</dbReference>
<feature type="compositionally biased region" description="Polar residues" evidence="2">
    <location>
        <begin position="241"/>
        <end position="255"/>
    </location>
</feature>
<evidence type="ECO:0000256" key="1">
    <source>
        <dbReference type="SAM" id="Coils"/>
    </source>
</evidence>
<feature type="compositionally biased region" description="Basic and acidic residues" evidence="2">
    <location>
        <begin position="269"/>
        <end position="281"/>
    </location>
</feature>
<sequence length="858" mass="92918">MNDDAIDAVSDLSVHAHALLKEAAKWTSAVSVTLSKLRSASASSRPQLSQDTEAAGGRYPSLQLEIARLREKAAQSTESMRMMEARAEQAEAKALKLEKAHHNLSVKYMRVKNERNASIHRFWNWVGCHVSVVGLEYALLLTQAWGYECGWDSSNRTSNSNLQDGNEEQCRRLLDEFKASSGVFVLPTPPATPSAPLPLPEWQPFHTDDEGEYAEESAGGPTSHSMGSATSLPQREPGSGRTETPVDSASGQRSNGKAKTKKRKKKRKCPDMVLHDEDASKHAVQAKRQSVATSPAQLQLQGAELPAKAYQDNEVHHHPTPLNEGATPGTGSHSQPSPLDPTVAPAIAALATQKSIHKPASDISGTPVTTAPTSSAAPPVSTTPMTPTTKSTVLPRRLHGSQLLTHPVKLPLISTHALRIARQLLQYNPRPLLLQLPSRKKVSFHASTKATPSPFPVIPVATACPANISKLLAESRATKPWLQYTKLSSFLPENDRRDPTPHDVAVRTFNATLREFWATSAALLWECRFSWQPDPDTLNQVGDAVVLLVGQLWLLIARSAYNSDQGNRLVEFLSGFPHPAWPVMTATFMPLKAMHAILPPIPQLPPPPSSKKASPKTRPTDRIISMDEQLQWALGTTFAYVANRKLTPPVVAKLADLGLRDPAVEFRRMAEVAWTFVKLKCPFPHEPYPFVSVVVADDPVGWQWSHGLYPPRTMYTKRIPSLRNATTTTAAAASSSSSSTTTTTTRHEPPAGMDKARRLLQGLLDDISTDCGTNHGDHDDDSGDNDSDNGSDDSGDDGSDDSGDGSGDNDSDDSGDDSGEGSEVVQIQDVHAPFVCGQDGGSRRTAIDVASSSDDSQD</sequence>
<evidence type="ECO:0000313" key="3">
    <source>
        <dbReference type="EMBL" id="ETV67032.1"/>
    </source>
</evidence>
<feature type="region of interest" description="Disordered" evidence="2">
    <location>
        <begin position="315"/>
        <end position="341"/>
    </location>
</feature>
<feature type="compositionally biased region" description="Basic residues" evidence="2">
    <location>
        <begin position="256"/>
        <end position="268"/>
    </location>
</feature>
<feature type="compositionally biased region" description="Low complexity" evidence="2">
    <location>
        <begin position="725"/>
        <end position="744"/>
    </location>
</feature>
<dbReference type="VEuPathDB" id="FungiDB:H257_16609"/>